<name>A0ABW9XH87_9SPHN</name>
<evidence type="ECO:0000256" key="1">
    <source>
        <dbReference type="ARBA" id="ARBA00004651"/>
    </source>
</evidence>
<keyword evidence="5 6" id="KW-0472">Membrane</keyword>
<evidence type="ECO:0000256" key="6">
    <source>
        <dbReference type="SAM" id="Phobius"/>
    </source>
</evidence>
<evidence type="ECO:0000256" key="4">
    <source>
        <dbReference type="ARBA" id="ARBA00022989"/>
    </source>
</evidence>
<dbReference type="EMBL" id="JAAAPO010000007">
    <property type="protein sequence ID" value="NBC37929.1"/>
    <property type="molecule type" value="Genomic_DNA"/>
</dbReference>
<evidence type="ECO:0000313" key="7">
    <source>
        <dbReference type="EMBL" id="NBC37929.1"/>
    </source>
</evidence>
<feature type="transmembrane region" description="Helical" evidence="6">
    <location>
        <begin position="30"/>
        <end position="52"/>
    </location>
</feature>
<protein>
    <submittedName>
        <fullName evidence="7">YihY family inner membrane protein</fullName>
    </submittedName>
</protein>
<dbReference type="Proteomes" id="UP000753724">
    <property type="component" value="Unassembled WGS sequence"/>
</dbReference>
<dbReference type="Pfam" id="PF03631">
    <property type="entry name" value="Virul_fac_BrkB"/>
    <property type="match status" value="1"/>
</dbReference>
<proteinExistence type="predicted"/>
<keyword evidence="2" id="KW-1003">Cell membrane</keyword>
<keyword evidence="8" id="KW-1185">Reference proteome</keyword>
<keyword evidence="3 6" id="KW-0812">Transmembrane</keyword>
<sequence length="300" mass="32854">MVWPNSLSARRARQVAQGVWRDGFIHAGNLAYMAILSLFPFFIVVGAMLSALGEEQSRAASVHAFLAGLPRVVANVLEPVGQSVIEARHGALLWLGCAIGLWTCSSLIETIRDILRRAYRVAPAQQVFWRHRLISGAFIMLGVMLLLVALYLQVALATVQELITDRFRTLHEGLAFGLSLSRVVPFIVLFGALYLLFFLLTPRAYRGKGHPTWPGALLVAAWWALVSTVLPVALRVLFTYDLTYGSLAGVMIALFFFWLVGLGMVTGAELNAALAISPATGQSEREPDVSVNDATLFRES</sequence>
<feature type="transmembrane region" description="Helical" evidence="6">
    <location>
        <begin position="91"/>
        <end position="112"/>
    </location>
</feature>
<evidence type="ECO:0000313" key="8">
    <source>
        <dbReference type="Proteomes" id="UP000753724"/>
    </source>
</evidence>
<dbReference type="InterPro" id="IPR017039">
    <property type="entry name" value="Virul_fac_BrkB"/>
</dbReference>
<gene>
    <name evidence="7" type="ORF">GTZ99_15345</name>
</gene>
<dbReference type="PANTHER" id="PTHR30213">
    <property type="entry name" value="INNER MEMBRANE PROTEIN YHJD"/>
    <property type="match status" value="1"/>
</dbReference>
<reference evidence="8" key="1">
    <citation type="submission" date="2020-01" db="EMBL/GenBank/DDBJ databases">
        <title>Sphingomonas sp. strain CSW-10.</title>
        <authorList>
            <person name="Chen W.-M."/>
        </authorList>
    </citation>
    <scope>NUCLEOTIDE SEQUENCE [LARGE SCALE GENOMIC DNA]</scope>
    <source>
        <strain evidence="8">FSY-8</strain>
    </source>
</reference>
<evidence type="ECO:0000256" key="2">
    <source>
        <dbReference type="ARBA" id="ARBA00022475"/>
    </source>
</evidence>
<evidence type="ECO:0000256" key="3">
    <source>
        <dbReference type="ARBA" id="ARBA00022692"/>
    </source>
</evidence>
<evidence type="ECO:0000256" key="5">
    <source>
        <dbReference type="ARBA" id="ARBA00023136"/>
    </source>
</evidence>
<feature type="transmembrane region" description="Helical" evidence="6">
    <location>
        <begin position="244"/>
        <end position="265"/>
    </location>
</feature>
<dbReference type="PANTHER" id="PTHR30213:SF0">
    <property type="entry name" value="UPF0761 MEMBRANE PROTEIN YIHY"/>
    <property type="match status" value="1"/>
</dbReference>
<keyword evidence="4 6" id="KW-1133">Transmembrane helix</keyword>
<dbReference type="NCBIfam" id="TIGR00765">
    <property type="entry name" value="yihY_not_rbn"/>
    <property type="match status" value="1"/>
</dbReference>
<feature type="transmembrane region" description="Helical" evidence="6">
    <location>
        <begin position="212"/>
        <end position="238"/>
    </location>
</feature>
<feature type="transmembrane region" description="Helical" evidence="6">
    <location>
        <begin position="174"/>
        <end position="200"/>
    </location>
</feature>
<feature type="transmembrane region" description="Helical" evidence="6">
    <location>
        <begin position="133"/>
        <end position="154"/>
    </location>
</feature>
<comment type="subcellular location">
    <subcellularLocation>
        <location evidence="1">Cell membrane</location>
        <topology evidence="1">Multi-pass membrane protein</topology>
    </subcellularLocation>
</comment>
<organism evidence="7 8">
    <name type="scientific">Novosphingobium ovatum</name>
    <dbReference type="NCBI Taxonomy" id="1908523"/>
    <lineage>
        <taxon>Bacteria</taxon>
        <taxon>Pseudomonadati</taxon>
        <taxon>Pseudomonadota</taxon>
        <taxon>Alphaproteobacteria</taxon>
        <taxon>Sphingomonadales</taxon>
        <taxon>Sphingomonadaceae</taxon>
        <taxon>Novosphingobium</taxon>
    </lineage>
</organism>
<comment type="caution">
    <text evidence="7">The sequence shown here is derived from an EMBL/GenBank/DDBJ whole genome shotgun (WGS) entry which is preliminary data.</text>
</comment>
<accession>A0ABW9XH87</accession>
<dbReference type="RefSeq" id="WP_161720468.1">
    <property type="nucleotide sequence ID" value="NZ_JAAAPO010000007.1"/>
</dbReference>
<dbReference type="PIRSF" id="PIRSF035875">
    <property type="entry name" value="RNase_BN"/>
    <property type="match status" value="1"/>
</dbReference>